<protein>
    <recommendedName>
        <fullName evidence="15">Protein DDI1 2</fullName>
    </recommendedName>
</protein>
<dbReference type="EMBL" id="CAXLJM020000121">
    <property type="protein sequence ID" value="CAL8138074.1"/>
    <property type="molecule type" value="Genomic_DNA"/>
</dbReference>
<dbReference type="InterPro" id="IPR029071">
    <property type="entry name" value="Ubiquitin-like_domsf"/>
</dbReference>
<evidence type="ECO:0000259" key="11">
    <source>
        <dbReference type="PROSITE" id="PS50030"/>
    </source>
</evidence>
<feature type="region of interest" description="Disordered" evidence="10">
    <location>
        <begin position="106"/>
        <end position="138"/>
    </location>
</feature>
<evidence type="ECO:0000256" key="9">
    <source>
        <dbReference type="SAM" id="Coils"/>
    </source>
</evidence>
<dbReference type="InterPro" id="IPR000626">
    <property type="entry name" value="Ubiquitin-like_dom"/>
</dbReference>
<dbReference type="SUPFAM" id="SSF54236">
    <property type="entry name" value="Ubiquitin-like"/>
    <property type="match status" value="1"/>
</dbReference>
<keyword evidence="6" id="KW-0064">Aspartyl protease</keyword>
<evidence type="ECO:0000256" key="3">
    <source>
        <dbReference type="ARBA" id="ARBA00022448"/>
    </source>
</evidence>
<organism evidence="13 14">
    <name type="scientific">Orchesella dallaii</name>
    <dbReference type="NCBI Taxonomy" id="48710"/>
    <lineage>
        <taxon>Eukaryota</taxon>
        <taxon>Metazoa</taxon>
        <taxon>Ecdysozoa</taxon>
        <taxon>Arthropoda</taxon>
        <taxon>Hexapoda</taxon>
        <taxon>Collembola</taxon>
        <taxon>Entomobryomorpha</taxon>
        <taxon>Entomobryoidea</taxon>
        <taxon>Orchesellidae</taxon>
        <taxon>Orchesellinae</taxon>
        <taxon>Orchesella</taxon>
    </lineage>
</organism>
<dbReference type="InterPro" id="IPR015940">
    <property type="entry name" value="UBA"/>
</dbReference>
<dbReference type="InterPro" id="IPR019103">
    <property type="entry name" value="Peptidase_aspartic_DDI1-type"/>
</dbReference>
<dbReference type="PANTHER" id="PTHR15397:SF3">
    <property type="entry name" value="DNA DAMAGE INDUCIBLE 1 HOMOLOG 2"/>
    <property type="match status" value="1"/>
</dbReference>
<feature type="region of interest" description="Disordered" evidence="10">
    <location>
        <begin position="401"/>
        <end position="436"/>
    </location>
</feature>
<evidence type="ECO:0000256" key="2">
    <source>
        <dbReference type="ARBA" id="ARBA00009136"/>
    </source>
</evidence>
<dbReference type="PANTHER" id="PTHR15397">
    <property type="entry name" value="SODIUM-GLUCOSE COTRANSPORTER REGULATORY PROTEIN -RELATED"/>
    <property type="match status" value="1"/>
</dbReference>
<dbReference type="Pfam" id="PF00240">
    <property type="entry name" value="ubiquitin"/>
    <property type="match status" value="1"/>
</dbReference>
<feature type="compositionally biased region" description="Basic and acidic residues" evidence="10">
    <location>
        <begin position="401"/>
        <end position="410"/>
    </location>
</feature>
<feature type="coiled-coil region" evidence="9">
    <location>
        <begin position="171"/>
        <end position="198"/>
    </location>
</feature>
<evidence type="ECO:0000313" key="14">
    <source>
        <dbReference type="Proteomes" id="UP001642540"/>
    </source>
</evidence>
<evidence type="ECO:0000256" key="10">
    <source>
        <dbReference type="SAM" id="MobiDB-lite"/>
    </source>
</evidence>
<evidence type="ECO:0000256" key="5">
    <source>
        <dbReference type="ARBA" id="ARBA00022670"/>
    </source>
</evidence>
<evidence type="ECO:0000256" key="4">
    <source>
        <dbReference type="ARBA" id="ARBA00022490"/>
    </source>
</evidence>
<keyword evidence="8" id="KW-0653">Protein transport</keyword>
<comment type="caution">
    <text evidence="13">The sequence shown here is derived from an EMBL/GenBank/DDBJ whole genome shotgun (WGS) entry which is preliminary data.</text>
</comment>
<evidence type="ECO:0000259" key="12">
    <source>
        <dbReference type="PROSITE" id="PS50053"/>
    </source>
</evidence>
<name>A0ABP1RXL2_9HEXA</name>
<sequence length="479" mass="52521">MKVTVTTMADAIFSLDVSEDLELENFKAFCEVESGIPASQILVVLEGRPLTDDKKSLKELGIKDGDVVILQHHRGSNQNQNQASGFQGFGFNVPARGPAALPQLDFSGIQVPGASNSAPQSSVGSNQNQKRPPTEDDPAYIRDVLLSDPEQLALVKQNNPELAEALLSGNFDKFSKMIKEMQKRREEKEKLKQRLLNADEFDLEAQRLIADEIRQKNIDANMEAAMEFNPESFGTVVMLYIDCKVNGHPVKAFIDSGCQTTIMSTDCAERCNIMRLVDSRFSGIAKGVGTQRIIGRVHMGQIQIGDIFLTSSFSILEDQKTDMLFGLDMLRRHQCVIDLKRNVLVIGTTGTETRFLPESELPDSARLSSNNSEAVKENEAALSALGGEDVGLAKAIEESVRDQRKNKELNDGTNTSTSKSGTNTSSGTGPSPTHNFSEATVQKIMKMGFSREQVLKELANFNGDETQAIAALLVKSLQF</sequence>
<dbReference type="PROSITE" id="PS50030">
    <property type="entry name" value="UBA"/>
    <property type="match status" value="1"/>
</dbReference>
<dbReference type="InterPro" id="IPR033882">
    <property type="entry name" value="DDI1_N"/>
</dbReference>
<dbReference type="Gene3D" id="2.40.70.10">
    <property type="entry name" value="Acid Proteases"/>
    <property type="match status" value="1"/>
</dbReference>
<dbReference type="InterPro" id="IPR009060">
    <property type="entry name" value="UBA-like_sf"/>
</dbReference>
<keyword evidence="5" id="KW-0645">Protease</keyword>
<evidence type="ECO:0000256" key="1">
    <source>
        <dbReference type="ARBA" id="ARBA00004496"/>
    </source>
</evidence>
<dbReference type="Gene3D" id="3.10.20.90">
    <property type="entry name" value="Phosphatidylinositol 3-kinase Catalytic Subunit, Chain A, domain 1"/>
    <property type="match status" value="1"/>
</dbReference>
<feature type="domain" description="Ubiquitin-like" evidence="12">
    <location>
        <begin position="1"/>
        <end position="70"/>
    </location>
</feature>
<dbReference type="Proteomes" id="UP001642540">
    <property type="component" value="Unassembled WGS sequence"/>
</dbReference>
<keyword evidence="3" id="KW-0813">Transport</keyword>
<comment type="subcellular location">
    <subcellularLocation>
        <location evidence="1">Cytoplasm</location>
    </subcellularLocation>
</comment>
<reference evidence="13 14" key="1">
    <citation type="submission" date="2024-08" db="EMBL/GenBank/DDBJ databases">
        <authorList>
            <person name="Cucini C."/>
            <person name="Frati F."/>
        </authorList>
    </citation>
    <scope>NUCLEOTIDE SEQUENCE [LARGE SCALE GENOMIC DNA]</scope>
</reference>
<dbReference type="Gene3D" id="1.10.8.10">
    <property type="entry name" value="DNA helicase RuvA subunit, C-terminal domain"/>
    <property type="match status" value="1"/>
</dbReference>
<dbReference type="CDD" id="cd05479">
    <property type="entry name" value="RP_DDI"/>
    <property type="match status" value="1"/>
</dbReference>
<keyword evidence="14" id="KW-1185">Reference proteome</keyword>
<evidence type="ECO:0000256" key="7">
    <source>
        <dbReference type="ARBA" id="ARBA00022801"/>
    </source>
</evidence>
<evidence type="ECO:0000256" key="8">
    <source>
        <dbReference type="ARBA" id="ARBA00022927"/>
    </source>
</evidence>
<dbReference type="CDD" id="cd01796">
    <property type="entry name" value="Ubl_Ddi1_like"/>
    <property type="match status" value="1"/>
</dbReference>
<dbReference type="SUPFAM" id="SSF50630">
    <property type="entry name" value="Acid proteases"/>
    <property type="match status" value="1"/>
</dbReference>
<dbReference type="PROSITE" id="PS50053">
    <property type="entry name" value="UBIQUITIN_2"/>
    <property type="match status" value="1"/>
</dbReference>
<dbReference type="Pfam" id="PF09668">
    <property type="entry name" value="Asp_protease"/>
    <property type="match status" value="1"/>
</dbReference>
<feature type="compositionally biased region" description="Polar residues" evidence="10">
    <location>
        <begin position="113"/>
        <end position="131"/>
    </location>
</feature>
<evidence type="ECO:0008006" key="15">
    <source>
        <dbReference type="Google" id="ProtNLM"/>
    </source>
</evidence>
<comment type="similarity">
    <text evidence="2">Belongs to the DDI1 family.</text>
</comment>
<dbReference type="InterPro" id="IPR021109">
    <property type="entry name" value="Peptidase_aspartic_dom_sf"/>
</dbReference>
<evidence type="ECO:0000313" key="13">
    <source>
        <dbReference type="EMBL" id="CAL8138074.1"/>
    </source>
</evidence>
<dbReference type="SMART" id="SM00213">
    <property type="entry name" value="UBQ"/>
    <property type="match status" value="1"/>
</dbReference>
<dbReference type="SUPFAM" id="SSF46934">
    <property type="entry name" value="UBA-like"/>
    <property type="match status" value="1"/>
</dbReference>
<keyword evidence="9" id="KW-0175">Coiled coil</keyword>
<evidence type="ECO:0000256" key="6">
    <source>
        <dbReference type="ARBA" id="ARBA00022750"/>
    </source>
</evidence>
<accession>A0ABP1RXL2</accession>
<feature type="domain" description="UBA" evidence="11">
    <location>
        <begin position="435"/>
        <end position="475"/>
    </location>
</feature>
<keyword evidence="4" id="KW-0963">Cytoplasm</keyword>
<gene>
    <name evidence="13" type="ORF">ODALV1_LOCUS27210</name>
</gene>
<dbReference type="Pfam" id="PF24669">
    <property type="entry name" value="Ddi2_HDD"/>
    <property type="match status" value="1"/>
</dbReference>
<feature type="compositionally biased region" description="Low complexity" evidence="10">
    <location>
        <begin position="412"/>
        <end position="433"/>
    </location>
</feature>
<dbReference type="InterPro" id="IPR057273">
    <property type="entry name" value="Ddi1/2_HDD"/>
</dbReference>
<proteinExistence type="inferred from homology"/>
<keyword evidence="7" id="KW-0378">Hydrolase</keyword>